<reference evidence="5 6" key="1">
    <citation type="submission" date="2018-06" db="EMBL/GenBank/DDBJ databases">
        <authorList>
            <consortium name="Pathogen Informatics"/>
            <person name="Doyle S."/>
        </authorList>
    </citation>
    <scope>NUCLEOTIDE SEQUENCE [LARGE SCALE GENOMIC DNA]</scope>
    <source>
        <strain evidence="5 6">NCTC13063</strain>
    </source>
</reference>
<keyword evidence="2" id="KW-0325">Glycoprotein</keyword>
<evidence type="ECO:0000313" key="6">
    <source>
        <dbReference type="Proteomes" id="UP000255283"/>
    </source>
</evidence>
<dbReference type="PANTHER" id="PTHR42970">
    <property type="entry name" value="PECTATE LYASE C-RELATED"/>
    <property type="match status" value="1"/>
</dbReference>
<dbReference type="Proteomes" id="UP000255283">
    <property type="component" value="Unassembled WGS sequence"/>
</dbReference>
<dbReference type="InterPro" id="IPR052063">
    <property type="entry name" value="Polysaccharide_Lyase_1"/>
</dbReference>
<name>A0AAQ1UKS5_9BACT</name>
<keyword evidence="1" id="KW-0479">Metal-binding</keyword>
<proteinExistence type="predicted"/>
<dbReference type="RefSeq" id="WP_115153530.1">
    <property type="nucleotide sequence ID" value="NZ_UGTJ01000001.1"/>
</dbReference>
<evidence type="ECO:0000256" key="2">
    <source>
        <dbReference type="ARBA" id="ARBA00023180"/>
    </source>
</evidence>
<dbReference type="PANTHER" id="PTHR42970:SF1">
    <property type="entry name" value="PECTATE LYASE C-RELATED"/>
    <property type="match status" value="1"/>
</dbReference>
<feature type="region of interest" description="Disordered" evidence="3">
    <location>
        <begin position="516"/>
        <end position="535"/>
    </location>
</feature>
<evidence type="ECO:0000313" key="5">
    <source>
        <dbReference type="EMBL" id="SUB79901.1"/>
    </source>
</evidence>
<dbReference type="InterPro" id="IPR012334">
    <property type="entry name" value="Pectin_lyas_fold"/>
</dbReference>
<evidence type="ECO:0008006" key="7">
    <source>
        <dbReference type="Google" id="ProtNLM"/>
    </source>
</evidence>
<evidence type="ECO:0000256" key="4">
    <source>
        <dbReference type="SAM" id="SignalP"/>
    </source>
</evidence>
<feature type="chain" id="PRO_5042926243" description="Polysaccharide lyase" evidence="4">
    <location>
        <begin position="22"/>
        <end position="578"/>
    </location>
</feature>
<feature type="signal peptide" evidence="4">
    <location>
        <begin position="1"/>
        <end position="21"/>
    </location>
</feature>
<protein>
    <recommendedName>
        <fullName evidence="7">Polysaccharide lyase</fullName>
    </recommendedName>
</protein>
<dbReference type="EMBL" id="UGTJ01000001">
    <property type="protein sequence ID" value="SUB79901.1"/>
    <property type="molecule type" value="Genomic_DNA"/>
</dbReference>
<keyword evidence="4" id="KW-0732">Signal</keyword>
<dbReference type="SUPFAM" id="SSF51126">
    <property type="entry name" value="Pectin lyase-like"/>
    <property type="match status" value="1"/>
</dbReference>
<dbReference type="InterPro" id="IPR011050">
    <property type="entry name" value="Pectin_lyase_fold/virulence"/>
</dbReference>
<dbReference type="AlphaFoldDB" id="A0AAQ1UKS5"/>
<sequence>MKQKIMIAVCALLLTPGAAMAQYPQLSGEGAARIDSMKKAWERHADEAWAKAFPIVEKEAQQGRPYVPWASRPYDLRQAKIPAFPGAEGGGMYTFGGRGGKVLVVTNLDDDGPGSFRWACEQGGARIVVFNVAGIIRLKSPIFVRAPYITIAGQTAPGDGVCIAGESFQVDTHDVIVRHMRFRRGQTSVIYREDSFGGNPIGNIMIDHCSCEWGLDENISFYRHMFDLGDKTGKRKEPTVNVTIQNTISAKALDTWNHAFGSTIGGENASFMRNLWADNTGRNPSIGWGGVFNFVNNVIYNWVHRTADGGEYSTMSNFINNYYKPGPLTPLDKPVGHRFIKSESRSEHLFPYKQYGRIYASGNVMEGNEAVTRDNWAGGIQIADDTDRIPKLEKSMMGSNEPFAMPHLTIMDTGRAYSWVLDNAGATLPVRDEVDRKIIEEVRTGKAFYVNKLPKDNPYGDTWGLSEKSQNEDGLFKYRRLGKDSYKFGIITDPRQMGGYPKYKGKPYQDSDGDGMPDAWETANGLNPNDPSDANGDINGDGYTNIEKYINGIDTRKKVDWTDLKNNHDTLAERGGVM</sequence>
<gene>
    <name evidence="5" type="ORF">NCTC13063_01178</name>
</gene>
<accession>A0AAQ1UKS5</accession>
<evidence type="ECO:0000256" key="3">
    <source>
        <dbReference type="SAM" id="MobiDB-lite"/>
    </source>
</evidence>
<organism evidence="5 6">
    <name type="scientific">Segatella buccae</name>
    <dbReference type="NCBI Taxonomy" id="28126"/>
    <lineage>
        <taxon>Bacteria</taxon>
        <taxon>Pseudomonadati</taxon>
        <taxon>Bacteroidota</taxon>
        <taxon>Bacteroidia</taxon>
        <taxon>Bacteroidales</taxon>
        <taxon>Prevotellaceae</taxon>
        <taxon>Segatella</taxon>
    </lineage>
</organism>
<comment type="caution">
    <text evidence="5">The sequence shown here is derived from an EMBL/GenBank/DDBJ whole genome shotgun (WGS) entry which is preliminary data.</text>
</comment>
<dbReference type="GO" id="GO:0046872">
    <property type="term" value="F:metal ion binding"/>
    <property type="evidence" value="ECO:0007669"/>
    <property type="project" value="UniProtKB-KW"/>
</dbReference>
<evidence type="ECO:0000256" key="1">
    <source>
        <dbReference type="ARBA" id="ARBA00022723"/>
    </source>
</evidence>
<dbReference type="Gene3D" id="2.160.20.10">
    <property type="entry name" value="Single-stranded right-handed beta-helix, Pectin lyase-like"/>
    <property type="match status" value="1"/>
</dbReference>